<accession>A0A8X6XSV1</accession>
<evidence type="ECO:0000313" key="3">
    <source>
        <dbReference type="Proteomes" id="UP000886998"/>
    </source>
</evidence>
<feature type="region of interest" description="Disordered" evidence="1">
    <location>
        <begin position="103"/>
        <end position="143"/>
    </location>
</feature>
<gene>
    <name evidence="2" type="ORF">TNIN_250971</name>
</gene>
<feature type="compositionally biased region" description="Polar residues" evidence="1">
    <location>
        <begin position="103"/>
        <end position="117"/>
    </location>
</feature>
<comment type="caution">
    <text evidence="2">The sequence shown here is derived from an EMBL/GenBank/DDBJ whole genome shotgun (WGS) entry which is preliminary data.</text>
</comment>
<keyword evidence="3" id="KW-1185">Reference proteome</keyword>
<feature type="compositionally biased region" description="Low complexity" evidence="1">
    <location>
        <begin position="12"/>
        <end position="28"/>
    </location>
</feature>
<sequence>MTSDQNQEMELARSASLPSSRASTPTLTNCDRLRNANDDLRKYSILLSNVSHMINAIASYVQDDDPELTVLYTRQEYLYERHQAAVSKFNTLPRCDTPGCQIHSTPLNSPSKTQNNDFPELQKINRPKRKESEDGFISPTSRHTTQKANLEFKNLTWKLIINLQDLIKISLRIWQETRNTSPHKTRPTPPITHR</sequence>
<dbReference type="AlphaFoldDB" id="A0A8X6XSV1"/>
<feature type="region of interest" description="Disordered" evidence="1">
    <location>
        <begin position="1"/>
        <end position="30"/>
    </location>
</feature>
<evidence type="ECO:0000256" key="1">
    <source>
        <dbReference type="SAM" id="MobiDB-lite"/>
    </source>
</evidence>
<name>A0A8X6XSV1_9ARAC</name>
<protein>
    <submittedName>
        <fullName evidence="2">Uncharacterized protein</fullName>
    </submittedName>
</protein>
<dbReference type="EMBL" id="BMAV01012214">
    <property type="protein sequence ID" value="GFY58716.1"/>
    <property type="molecule type" value="Genomic_DNA"/>
</dbReference>
<dbReference type="Proteomes" id="UP000886998">
    <property type="component" value="Unassembled WGS sequence"/>
</dbReference>
<evidence type="ECO:0000313" key="2">
    <source>
        <dbReference type="EMBL" id="GFY58716.1"/>
    </source>
</evidence>
<proteinExistence type="predicted"/>
<reference evidence="2" key="1">
    <citation type="submission" date="2020-08" db="EMBL/GenBank/DDBJ databases">
        <title>Multicomponent nature underlies the extraordinary mechanical properties of spider dragline silk.</title>
        <authorList>
            <person name="Kono N."/>
            <person name="Nakamura H."/>
            <person name="Mori M."/>
            <person name="Yoshida Y."/>
            <person name="Ohtoshi R."/>
            <person name="Malay A.D."/>
            <person name="Moran D.A.P."/>
            <person name="Tomita M."/>
            <person name="Numata K."/>
            <person name="Arakawa K."/>
        </authorList>
    </citation>
    <scope>NUCLEOTIDE SEQUENCE</scope>
</reference>
<organism evidence="2 3">
    <name type="scientific">Trichonephila inaurata madagascariensis</name>
    <dbReference type="NCBI Taxonomy" id="2747483"/>
    <lineage>
        <taxon>Eukaryota</taxon>
        <taxon>Metazoa</taxon>
        <taxon>Ecdysozoa</taxon>
        <taxon>Arthropoda</taxon>
        <taxon>Chelicerata</taxon>
        <taxon>Arachnida</taxon>
        <taxon>Araneae</taxon>
        <taxon>Araneomorphae</taxon>
        <taxon>Entelegynae</taxon>
        <taxon>Araneoidea</taxon>
        <taxon>Nephilidae</taxon>
        <taxon>Trichonephila</taxon>
        <taxon>Trichonephila inaurata</taxon>
    </lineage>
</organism>